<sequence length="140" mass="15471">MVSGGGEEEKQQSRWLLILWDFTISSFSPVFSSMSIKSPSLKPPLLRSDPVPMETFPDTRMSRYRIGPPLIALLLLTEHGGSSAQKNDFLFGGADGEQWVHQQQPGSRPGFSSSSAFISRVTPRDSSKLQPRFPVETDSS</sequence>
<keyword evidence="3" id="KW-1185">Reference proteome</keyword>
<proteinExistence type="predicted"/>
<evidence type="ECO:0000313" key="2">
    <source>
        <dbReference type="EMBL" id="KFO34582.1"/>
    </source>
</evidence>
<evidence type="ECO:0000313" key="3">
    <source>
        <dbReference type="Proteomes" id="UP000028990"/>
    </source>
</evidence>
<dbReference type="EMBL" id="KN121930">
    <property type="protein sequence ID" value="KFO34582.1"/>
    <property type="molecule type" value="Genomic_DNA"/>
</dbReference>
<dbReference type="Proteomes" id="UP000028990">
    <property type="component" value="Unassembled WGS sequence"/>
</dbReference>
<evidence type="ECO:0000256" key="1">
    <source>
        <dbReference type="SAM" id="MobiDB-lite"/>
    </source>
</evidence>
<gene>
    <name evidence="2" type="ORF">H920_03950</name>
</gene>
<feature type="region of interest" description="Disordered" evidence="1">
    <location>
        <begin position="95"/>
        <end position="140"/>
    </location>
</feature>
<reference evidence="2 3" key="1">
    <citation type="submission" date="2013-11" db="EMBL/GenBank/DDBJ databases">
        <title>The Damaraland mole rat (Fukomys damarensis) genome and evolution of African mole rats.</title>
        <authorList>
            <person name="Gladyshev V.N."/>
            <person name="Fang X."/>
        </authorList>
    </citation>
    <scope>NUCLEOTIDE SEQUENCE [LARGE SCALE GENOMIC DNA]</scope>
    <source>
        <tissue evidence="2">Liver</tissue>
    </source>
</reference>
<accession>A0A091DU08</accession>
<name>A0A091DU08_FUKDA</name>
<organism evidence="2 3">
    <name type="scientific">Fukomys damarensis</name>
    <name type="common">Damaraland mole rat</name>
    <name type="synonym">Cryptomys damarensis</name>
    <dbReference type="NCBI Taxonomy" id="885580"/>
    <lineage>
        <taxon>Eukaryota</taxon>
        <taxon>Metazoa</taxon>
        <taxon>Chordata</taxon>
        <taxon>Craniata</taxon>
        <taxon>Vertebrata</taxon>
        <taxon>Euteleostomi</taxon>
        <taxon>Mammalia</taxon>
        <taxon>Eutheria</taxon>
        <taxon>Euarchontoglires</taxon>
        <taxon>Glires</taxon>
        <taxon>Rodentia</taxon>
        <taxon>Hystricomorpha</taxon>
        <taxon>Bathyergidae</taxon>
        <taxon>Fukomys</taxon>
    </lineage>
</organism>
<protein>
    <submittedName>
        <fullName evidence="2">Uncharacterized protein</fullName>
    </submittedName>
</protein>
<feature type="compositionally biased region" description="Polar residues" evidence="1">
    <location>
        <begin position="100"/>
        <end position="117"/>
    </location>
</feature>
<dbReference type="AlphaFoldDB" id="A0A091DU08"/>